<sequence length="73" mass="8339">MFIPNIIQNKPCSQIKSLLQIIHHFCHLKGSLLGATLLLTLLCINDLLLEILWCSPTVSDLLLGYNFRRNFIC</sequence>
<evidence type="ECO:0000313" key="1">
    <source>
        <dbReference type="EMBL" id="ACU20286.1"/>
    </source>
</evidence>
<accession>C6TEN4</accession>
<protein>
    <submittedName>
        <fullName evidence="1">Uncharacterized protein</fullName>
    </submittedName>
</protein>
<organism evidence="1">
    <name type="scientific">Glycine max</name>
    <name type="common">Soybean</name>
    <name type="synonym">Glycine hispida</name>
    <dbReference type="NCBI Taxonomy" id="3847"/>
    <lineage>
        <taxon>Eukaryota</taxon>
        <taxon>Viridiplantae</taxon>
        <taxon>Streptophyta</taxon>
        <taxon>Embryophyta</taxon>
        <taxon>Tracheophyta</taxon>
        <taxon>Spermatophyta</taxon>
        <taxon>Magnoliopsida</taxon>
        <taxon>eudicotyledons</taxon>
        <taxon>Gunneridae</taxon>
        <taxon>Pentapetalae</taxon>
        <taxon>rosids</taxon>
        <taxon>fabids</taxon>
        <taxon>Fabales</taxon>
        <taxon>Fabaceae</taxon>
        <taxon>Papilionoideae</taxon>
        <taxon>50 kb inversion clade</taxon>
        <taxon>NPAAA clade</taxon>
        <taxon>indigoferoid/millettioid clade</taxon>
        <taxon>Phaseoleae</taxon>
        <taxon>Glycine</taxon>
        <taxon>Glycine subgen. Soja</taxon>
    </lineage>
</organism>
<name>C6TEN4_SOYBN</name>
<reference evidence="1" key="1">
    <citation type="submission" date="2009-08" db="EMBL/GenBank/DDBJ databases">
        <authorList>
            <person name="Cheung F."/>
            <person name="Xiao Y."/>
            <person name="Chan A."/>
            <person name="Moskal W."/>
            <person name="Town C.D."/>
        </authorList>
    </citation>
    <scope>NUCLEOTIDE SEQUENCE</scope>
</reference>
<proteinExistence type="evidence at transcript level"/>
<dbReference type="AlphaFoldDB" id="C6TEN4"/>
<dbReference type="EMBL" id="BT096058">
    <property type="protein sequence ID" value="ACU20286.1"/>
    <property type="molecule type" value="mRNA"/>
</dbReference>